<comment type="caution">
    <text evidence="1">The sequence shown here is derived from an EMBL/GenBank/DDBJ whole genome shotgun (WGS) entry which is preliminary data.</text>
</comment>
<name>A0A645EXV7_9ZZZZ</name>
<accession>A0A645EXV7</accession>
<proteinExistence type="predicted"/>
<dbReference type="EMBL" id="VSSQ01051235">
    <property type="protein sequence ID" value="MPN05323.1"/>
    <property type="molecule type" value="Genomic_DNA"/>
</dbReference>
<dbReference type="AlphaFoldDB" id="A0A645EXV7"/>
<reference evidence="1" key="1">
    <citation type="submission" date="2019-08" db="EMBL/GenBank/DDBJ databases">
        <authorList>
            <person name="Kucharzyk K."/>
            <person name="Murdoch R.W."/>
            <person name="Higgins S."/>
            <person name="Loffler F."/>
        </authorList>
    </citation>
    <scope>NUCLEOTIDE SEQUENCE</scope>
</reference>
<gene>
    <name evidence="1" type="ORF">SDC9_152573</name>
</gene>
<evidence type="ECO:0000313" key="1">
    <source>
        <dbReference type="EMBL" id="MPN05323.1"/>
    </source>
</evidence>
<sequence>MVLFDGRSQDAGDADAVAAHFEVLGFAIDIEERGVHRLRVLGAKVEHVADLDAALDGEYAPAVGRRIALDHIADIGNDIRLGKVASPVGAGVVEAFVVGTADEISHVGNGTVSDDANRFFQADRTEIARLAAEVLDDFGFGGEAESGFQAVDLASLDFVEFMVAAHQQQPYRTLDDLAVLIGLVAGQYQRFDRRLQWYRQQLGHLAAGGLARGRGLDQCSGGR</sequence>
<organism evidence="1">
    <name type="scientific">bioreactor metagenome</name>
    <dbReference type="NCBI Taxonomy" id="1076179"/>
    <lineage>
        <taxon>unclassified sequences</taxon>
        <taxon>metagenomes</taxon>
        <taxon>ecological metagenomes</taxon>
    </lineage>
</organism>
<protein>
    <submittedName>
        <fullName evidence="1">Uncharacterized protein</fullName>
    </submittedName>
</protein>